<reference evidence="1" key="1">
    <citation type="submission" date="2014-09" db="EMBL/GenBank/DDBJ databases">
        <authorList>
            <person name="Magalhaes I.L.F."/>
            <person name="Oliveira U."/>
            <person name="Santos F.R."/>
            <person name="Vidigal T.H.D.A."/>
            <person name="Brescovit A.D."/>
            <person name="Santos A.J."/>
        </authorList>
    </citation>
    <scope>NUCLEOTIDE SEQUENCE</scope>
    <source>
        <tissue evidence="1">Shoot tissue taken approximately 20 cm above the soil surface</tissue>
    </source>
</reference>
<reference evidence="1" key="2">
    <citation type="journal article" date="2015" name="Data Brief">
        <title>Shoot transcriptome of the giant reed, Arundo donax.</title>
        <authorList>
            <person name="Barrero R.A."/>
            <person name="Guerrero F.D."/>
            <person name="Moolhuijzen P."/>
            <person name="Goolsby J.A."/>
            <person name="Tidwell J."/>
            <person name="Bellgard S.E."/>
            <person name="Bellgard M.I."/>
        </authorList>
    </citation>
    <scope>NUCLEOTIDE SEQUENCE</scope>
    <source>
        <tissue evidence="1">Shoot tissue taken approximately 20 cm above the soil surface</tissue>
    </source>
</reference>
<sequence length="98" mass="11082">MHNFMFPNRSSLIGKDELVAVLKQRGNVLPEYVLAAQPLRRRLGGTFLKPMFYVELRLPRTTEGGPCYSVRVKHCQIIWSCGHCLPKRISGPSFPGLV</sequence>
<dbReference type="AlphaFoldDB" id="A0A0A8YPT4"/>
<proteinExistence type="predicted"/>
<accession>A0A0A8YPT4</accession>
<evidence type="ECO:0000313" key="1">
    <source>
        <dbReference type="EMBL" id="JAD28306.1"/>
    </source>
</evidence>
<dbReference type="EMBL" id="GBRH01269589">
    <property type="protein sequence ID" value="JAD28306.1"/>
    <property type="molecule type" value="Transcribed_RNA"/>
</dbReference>
<organism evidence="1">
    <name type="scientific">Arundo donax</name>
    <name type="common">Giant reed</name>
    <name type="synonym">Donax arundinaceus</name>
    <dbReference type="NCBI Taxonomy" id="35708"/>
    <lineage>
        <taxon>Eukaryota</taxon>
        <taxon>Viridiplantae</taxon>
        <taxon>Streptophyta</taxon>
        <taxon>Embryophyta</taxon>
        <taxon>Tracheophyta</taxon>
        <taxon>Spermatophyta</taxon>
        <taxon>Magnoliopsida</taxon>
        <taxon>Liliopsida</taxon>
        <taxon>Poales</taxon>
        <taxon>Poaceae</taxon>
        <taxon>PACMAD clade</taxon>
        <taxon>Arundinoideae</taxon>
        <taxon>Arundineae</taxon>
        <taxon>Arundo</taxon>
    </lineage>
</organism>
<name>A0A0A8YPT4_ARUDO</name>
<protein>
    <submittedName>
        <fullName evidence="1">Uncharacterized protein</fullName>
    </submittedName>
</protein>